<comment type="caution">
    <text evidence="1">The sequence shown here is derived from an EMBL/GenBank/DDBJ whole genome shotgun (WGS) entry which is preliminary data.</text>
</comment>
<evidence type="ECO:0008006" key="3">
    <source>
        <dbReference type="Google" id="ProtNLM"/>
    </source>
</evidence>
<keyword evidence="2" id="KW-1185">Reference proteome</keyword>
<sequence length="206" mass="22992">MPFNTAAAEVRTTIQQVLGSWAGLVRERRGVHPPSRAPKDTADFLLSHSGWLGRHVAAADLSCEISQLVHSALRIAEPVRVRRFKVGRCPEAACGGTLHARVHARALDHISEIQCDAAAEHQWTQEEWLHLKQRLATRNHDVPGGKARATAWLSPSDITSAWQISPGSVYRLASKQRWRRRNHGGRVEYDGTDVLRTMRQRDAPPA</sequence>
<dbReference type="RefSeq" id="WP_371243360.1">
    <property type="nucleotide sequence ID" value="NZ_JAHWZY010000045.1"/>
</dbReference>
<proteinExistence type="predicted"/>
<reference evidence="1 2" key="1">
    <citation type="journal article" date="2021" name="Res Sq">
        <title>Streptomyces Pimoensis sp. nov., Isolated From the Taklimakan Desert in Xinjiang, China.</title>
        <authorList>
            <person name="Zhang P."/>
            <person name="Luo X."/>
            <person name="Luo X."/>
            <person name="Liu Z."/>
            <person name="Xia Z."/>
            <person name="Wan C."/>
            <person name="zhang L."/>
        </authorList>
    </citation>
    <scope>NUCLEOTIDE SEQUENCE [LARGE SCALE GENOMIC DNA]</scope>
    <source>
        <strain evidence="1 2">TRM75549</strain>
    </source>
</reference>
<gene>
    <name evidence="1" type="ORF">KYY02_29085</name>
</gene>
<evidence type="ECO:0000313" key="1">
    <source>
        <dbReference type="EMBL" id="MEZ3182569.1"/>
    </source>
</evidence>
<organism evidence="1 2">
    <name type="scientific">Streptomyces pimonensis</name>
    <dbReference type="NCBI Taxonomy" id="2860288"/>
    <lineage>
        <taxon>Bacteria</taxon>
        <taxon>Bacillati</taxon>
        <taxon>Actinomycetota</taxon>
        <taxon>Actinomycetes</taxon>
        <taxon>Kitasatosporales</taxon>
        <taxon>Streptomycetaceae</taxon>
        <taxon>Streptomyces</taxon>
    </lineage>
</organism>
<protein>
    <recommendedName>
        <fullName evidence="3">Helix-turn-helix domain-containing protein</fullName>
    </recommendedName>
</protein>
<name>A0ABV4J6P5_9ACTN</name>
<accession>A0ABV4J6P5</accession>
<dbReference type="Proteomes" id="UP001567537">
    <property type="component" value="Unassembled WGS sequence"/>
</dbReference>
<evidence type="ECO:0000313" key="2">
    <source>
        <dbReference type="Proteomes" id="UP001567537"/>
    </source>
</evidence>
<dbReference type="EMBL" id="JAHWZY010000045">
    <property type="protein sequence ID" value="MEZ3182569.1"/>
    <property type="molecule type" value="Genomic_DNA"/>
</dbReference>